<dbReference type="PANTHER" id="PTHR45089:SF24">
    <property type="entry name" value="DNAJ HEAT SHOCK N-TERMINAL DOMAIN-CONTAINING PROTEIN"/>
    <property type="match status" value="1"/>
</dbReference>
<dbReference type="Pfam" id="PF11926">
    <property type="entry name" value="DUF3444"/>
    <property type="match status" value="2"/>
</dbReference>
<feature type="domain" description="J" evidence="2">
    <location>
        <begin position="67"/>
        <end position="131"/>
    </location>
</feature>
<sequence length="983" mass="111338">MECNKEEALRAKEIAQKKMEAKDFSGARKFALKAQQLYPDMENISQMICVCDVHCSSDSKMFGNELDWYGILQIERTADDILIKKQYRKFALQLHPDKNKFSGAEAAFKLIGEAQRVLLDKEKRSFFDMRCRTSCKPGRPNQPPQQTSRNLNVGKTSKVQNNYTSNSSSHVKGFDASHQEPKQPSQSGVPNGNQTFWTQCPYCAIRYQYYKDVLNRALRCQSCKKPFLAYDMVAQGPRPGSDATQPVFPAQNIPNVSATKAGSEAMNEQHTSNAGFQAGKNAEASRSQKGRQSDKGLNKGDKHGERASKPSRKANSKRGKKQEVESSESFGSDSSLESEEVEVQTDTDTIRAHLFDSDGDGCARRSSRNKRHVSYNEDVSDDEEMKNPSKKAKESGTSCPTTEEKMDESEKVQQLDPSKTFVSASAAFEKGKKGECSKSESETVVESTKKNFEADNGCTLSSSPETTPEPTFHEYPDPEFSDFDKVREEHCFKAGQVWAAYDTADAMPRFYAKIKKVFSPGFKLRITWLEANPDDAIGREWTNSELPFSCGRFKHGGSETTEDRLMFSHEVSFDKGGGKDSILIYPRKGETWAIFKNWDANWYLSPENGRKFEYEFVEILSEYDETGGIRVAQLGKLKDFATLFCRKGQSELQIPNAEILKFSHRVPSYRMTGDEREDVPKDSFELDSASITMNLEEISYPQLNGNTCSADLSAEFGELNPAAKKAEKPLPSYYDDGKRNQGVHGNNLNGDVNNQDIPEPEFYNFDDLKSVDIFQPNQLWALYSDTDGLPKYYGIIKKIDRHPQFKVQIAWLEACDFATEMILWKEKEMPISCGQFKIKSGKVQIYTGNSSFSHELRADSTGRKNVFAIYPRRGEVWALYKNWNASLKVADLQNCKYDIVEVLEHNTSCIKVLYLERVNQFHSVFKPQKEGDSAYTRLIPRNELLKFSHQIPSFRLTDEKGGSLRGFWELDPAAFPNHLLYKS</sequence>
<feature type="compositionally biased region" description="Basic and acidic residues" evidence="1">
    <location>
        <begin position="291"/>
        <end position="308"/>
    </location>
</feature>
<protein>
    <recommendedName>
        <fullName evidence="2">J domain-containing protein</fullName>
    </recommendedName>
</protein>
<dbReference type="PRINTS" id="PR00625">
    <property type="entry name" value="JDOMAIN"/>
</dbReference>
<keyword evidence="4" id="KW-1185">Reference proteome</keyword>
<feature type="compositionally biased region" description="Basic and acidic residues" evidence="1">
    <location>
        <begin position="172"/>
        <end position="181"/>
    </location>
</feature>
<feature type="compositionally biased region" description="Polar residues" evidence="1">
    <location>
        <begin position="259"/>
        <end position="275"/>
    </location>
</feature>
<dbReference type="InterPro" id="IPR001623">
    <property type="entry name" value="DnaJ_domain"/>
</dbReference>
<name>A0A0J8DWF6_BETVV</name>
<feature type="region of interest" description="Disordered" evidence="1">
    <location>
        <begin position="455"/>
        <end position="477"/>
    </location>
</feature>
<dbReference type="PROSITE" id="PS50076">
    <property type="entry name" value="DNAJ_2"/>
    <property type="match status" value="1"/>
</dbReference>
<feature type="compositionally biased region" description="Polar residues" evidence="1">
    <location>
        <begin position="458"/>
        <end position="469"/>
    </location>
</feature>
<dbReference type="InterPro" id="IPR036869">
    <property type="entry name" value="J_dom_sf"/>
</dbReference>
<evidence type="ECO:0000313" key="3">
    <source>
        <dbReference type="EMBL" id="KMS95190.1"/>
    </source>
</evidence>
<dbReference type="SUPFAM" id="SSF46565">
    <property type="entry name" value="Chaperone J-domain"/>
    <property type="match status" value="1"/>
</dbReference>
<organism evidence="3 4">
    <name type="scientific">Beta vulgaris subsp. vulgaris</name>
    <name type="common">Beet</name>
    <dbReference type="NCBI Taxonomy" id="3555"/>
    <lineage>
        <taxon>Eukaryota</taxon>
        <taxon>Viridiplantae</taxon>
        <taxon>Streptophyta</taxon>
        <taxon>Embryophyta</taxon>
        <taxon>Tracheophyta</taxon>
        <taxon>Spermatophyta</taxon>
        <taxon>Magnoliopsida</taxon>
        <taxon>eudicotyledons</taxon>
        <taxon>Gunneridae</taxon>
        <taxon>Pentapetalae</taxon>
        <taxon>Caryophyllales</taxon>
        <taxon>Chenopodiaceae</taxon>
        <taxon>Betoideae</taxon>
        <taxon>Beta</taxon>
    </lineage>
</organism>
<dbReference type="EMBL" id="KQ090522">
    <property type="protein sequence ID" value="KMS95190.1"/>
    <property type="molecule type" value="Genomic_DNA"/>
</dbReference>
<dbReference type="InterPro" id="IPR024593">
    <property type="entry name" value="DUF3444"/>
</dbReference>
<proteinExistence type="predicted"/>
<gene>
    <name evidence="3" type="ORF">BVRB_011500</name>
</gene>
<feature type="compositionally biased region" description="Basic and acidic residues" evidence="1">
    <location>
        <begin position="385"/>
        <end position="394"/>
    </location>
</feature>
<evidence type="ECO:0000256" key="1">
    <source>
        <dbReference type="SAM" id="MobiDB-lite"/>
    </source>
</evidence>
<dbReference type="Gene3D" id="1.10.287.110">
    <property type="entry name" value="DnaJ domain"/>
    <property type="match status" value="1"/>
</dbReference>
<dbReference type="SMART" id="SM00271">
    <property type="entry name" value="DnaJ"/>
    <property type="match status" value="1"/>
</dbReference>
<dbReference type="PANTHER" id="PTHR45089">
    <property type="entry name" value="DNAJ HEAT SHOCK AMINO-TERMINAL DOMAIN PROTEIN-RELATED"/>
    <property type="match status" value="1"/>
</dbReference>
<dbReference type="Gramene" id="KMS95190">
    <property type="protein sequence ID" value="KMS95190"/>
    <property type="gene ID" value="BVRB_011500"/>
</dbReference>
<dbReference type="CDD" id="cd06257">
    <property type="entry name" value="DnaJ"/>
    <property type="match status" value="1"/>
</dbReference>
<dbReference type="Pfam" id="PF00226">
    <property type="entry name" value="DnaJ"/>
    <property type="match status" value="1"/>
</dbReference>
<feature type="compositionally biased region" description="Basic residues" evidence="1">
    <location>
        <begin position="309"/>
        <end position="320"/>
    </location>
</feature>
<reference evidence="3 4" key="1">
    <citation type="journal article" date="2014" name="Nature">
        <title>The genome of the recently domesticated crop plant sugar beet (Beta vulgaris).</title>
        <authorList>
            <person name="Dohm J.C."/>
            <person name="Minoche A.E."/>
            <person name="Holtgrawe D."/>
            <person name="Capella-Gutierrez S."/>
            <person name="Zakrzewski F."/>
            <person name="Tafer H."/>
            <person name="Rupp O."/>
            <person name="Sorensen T.R."/>
            <person name="Stracke R."/>
            <person name="Reinhardt R."/>
            <person name="Goesmann A."/>
            <person name="Kraft T."/>
            <person name="Schulz B."/>
            <person name="Stadler P.F."/>
            <person name="Schmidt T."/>
            <person name="Gabaldon T."/>
            <person name="Lehrach H."/>
            <person name="Weisshaar B."/>
            <person name="Himmelbauer H."/>
        </authorList>
    </citation>
    <scope>NUCLEOTIDE SEQUENCE [LARGE SCALE GENOMIC DNA]</scope>
    <source>
        <tissue evidence="3">Taproot</tissue>
    </source>
</reference>
<evidence type="ECO:0000259" key="2">
    <source>
        <dbReference type="PROSITE" id="PS50076"/>
    </source>
</evidence>
<feature type="compositionally biased region" description="Basic and acidic residues" evidence="1">
    <location>
        <begin position="402"/>
        <end position="413"/>
    </location>
</feature>
<feature type="region of interest" description="Disordered" evidence="1">
    <location>
        <begin position="259"/>
        <end position="417"/>
    </location>
</feature>
<feature type="compositionally biased region" description="Polar residues" evidence="1">
    <location>
        <begin position="144"/>
        <end position="170"/>
    </location>
</feature>
<dbReference type="AlphaFoldDB" id="A0A0J8DWF6"/>
<dbReference type="Proteomes" id="UP000035740">
    <property type="component" value="Unassembled WGS sequence"/>
</dbReference>
<dbReference type="KEGG" id="bvg:104884721"/>
<dbReference type="eggNOG" id="ENOG502QS8C">
    <property type="taxonomic scope" value="Eukaryota"/>
</dbReference>
<evidence type="ECO:0000313" key="4">
    <source>
        <dbReference type="Proteomes" id="UP000035740"/>
    </source>
</evidence>
<accession>A0A0J8DWF6</accession>
<dbReference type="OrthoDB" id="10250354at2759"/>
<feature type="region of interest" description="Disordered" evidence="1">
    <location>
        <begin position="134"/>
        <end position="191"/>
    </location>
</feature>
<dbReference type="OMA" id="HIMEVAP"/>
<feature type="compositionally biased region" description="Polar residues" evidence="1">
    <location>
        <begin position="182"/>
        <end position="191"/>
    </location>
</feature>
<feature type="compositionally biased region" description="Acidic residues" evidence="1">
    <location>
        <begin position="336"/>
        <end position="345"/>
    </location>
</feature>